<protein>
    <recommendedName>
        <fullName evidence="4">Rap1a immunity protein domain-containing protein</fullName>
    </recommendedName>
</protein>
<dbReference type="RefSeq" id="WP_150037361.1">
    <property type="nucleotide sequence ID" value="NZ_VWVM01000004.1"/>
</dbReference>
<sequence length="132" mass="15027">MRKTVFRSVFISLALMSLSLHAVSAMTLEKYVDIRSKAYDINNKDNQSAKVALVFYLEGVAEGEGYSRMSDVVIHREDKSFKPYACVPDTLLMNDKLVNQFIELYLAGENPDMKLDVAAVYSNTLRRMYPCK</sequence>
<reference evidence="2 3" key="1">
    <citation type="submission" date="2019-09" db="EMBL/GenBank/DDBJ databases">
        <title>Genomic diversity of phyloplane-associated Pantoea species in Pakistan cotton crop.</title>
        <authorList>
            <person name="Tufail M.R."/>
            <person name="Cook D.R."/>
        </authorList>
    </citation>
    <scope>NUCLEOTIDE SEQUENCE [LARGE SCALE GENOMIC DNA]</scope>
    <source>
        <strain evidence="2 3">B_8</strain>
    </source>
</reference>
<feature type="signal peptide" evidence="1">
    <location>
        <begin position="1"/>
        <end position="22"/>
    </location>
</feature>
<organism evidence="2 3">
    <name type="scientific">Candidatus Pantoea gossypiicola</name>
    <dbReference type="NCBI Taxonomy" id="2608008"/>
    <lineage>
        <taxon>Bacteria</taxon>
        <taxon>Pseudomonadati</taxon>
        <taxon>Pseudomonadota</taxon>
        <taxon>Gammaproteobacteria</taxon>
        <taxon>Enterobacterales</taxon>
        <taxon>Erwiniaceae</taxon>
        <taxon>Pantoea</taxon>
    </lineage>
</organism>
<evidence type="ECO:0000313" key="2">
    <source>
        <dbReference type="EMBL" id="KAA6126840.1"/>
    </source>
</evidence>
<evidence type="ECO:0000256" key="1">
    <source>
        <dbReference type="SAM" id="SignalP"/>
    </source>
</evidence>
<gene>
    <name evidence="2" type="ORF">F3I20_07205</name>
</gene>
<keyword evidence="1" id="KW-0732">Signal</keyword>
<proteinExistence type="predicted"/>
<evidence type="ECO:0008006" key="4">
    <source>
        <dbReference type="Google" id="ProtNLM"/>
    </source>
</evidence>
<accession>A0AB34CLT6</accession>
<dbReference type="Proteomes" id="UP000324255">
    <property type="component" value="Unassembled WGS sequence"/>
</dbReference>
<evidence type="ECO:0000313" key="3">
    <source>
        <dbReference type="Proteomes" id="UP000324255"/>
    </source>
</evidence>
<dbReference type="EMBL" id="VWVM01000004">
    <property type="protein sequence ID" value="KAA6126840.1"/>
    <property type="molecule type" value="Genomic_DNA"/>
</dbReference>
<keyword evidence="3" id="KW-1185">Reference proteome</keyword>
<name>A0AB34CLT6_9GAMM</name>
<feature type="chain" id="PRO_5044258414" description="Rap1a immunity protein domain-containing protein" evidence="1">
    <location>
        <begin position="23"/>
        <end position="132"/>
    </location>
</feature>
<dbReference type="AlphaFoldDB" id="A0AB34CLT6"/>
<comment type="caution">
    <text evidence="2">The sequence shown here is derived from an EMBL/GenBank/DDBJ whole genome shotgun (WGS) entry which is preliminary data.</text>
</comment>